<evidence type="ECO:0000256" key="4">
    <source>
        <dbReference type="ARBA" id="ARBA00022692"/>
    </source>
</evidence>
<keyword evidence="6 9" id="KW-0472">Membrane</keyword>
<dbReference type="Proteomes" id="UP000465667">
    <property type="component" value="Chromosome"/>
</dbReference>
<feature type="transmembrane region" description="Helical" evidence="9">
    <location>
        <begin position="395"/>
        <end position="413"/>
    </location>
</feature>
<feature type="transmembrane region" description="Helical" evidence="9">
    <location>
        <begin position="198"/>
        <end position="220"/>
    </location>
</feature>
<feature type="transmembrane region" description="Helical" evidence="9">
    <location>
        <begin position="451"/>
        <end position="473"/>
    </location>
</feature>
<feature type="transmembrane region" description="Helical" evidence="9">
    <location>
        <begin position="132"/>
        <end position="151"/>
    </location>
</feature>
<dbReference type="KEGG" id="hale:G3A49_05210"/>
<dbReference type="PANTHER" id="PTHR48086:SF5">
    <property type="entry name" value="NA(+):SOLUTE SYMPORTER (SSF FAMILY)"/>
    <property type="match status" value="1"/>
</dbReference>
<dbReference type="RefSeq" id="WP_004064600.1">
    <property type="nucleotide sequence ID" value="NZ_CP048738.1"/>
</dbReference>
<evidence type="ECO:0000313" key="10">
    <source>
        <dbReference type="EMBL" id="QIB77569.1"/>
    </source>
</evidence>
<evidence type="ECO:0000256" key="3">
    <source>
        <dbReference type="ARBA" id="ARBA00022448"/>
    </source>
</evidence>
<feature type="transmembrane region" description="Helical" evidence="9">
    <location>
        <begin position="425"/>
        <end position="444"/>
    </location>
</feature>
<evidence type="ECO:0000256" key="6">
    <source>
        <dbReference type="ARBA" id="ARBA00023136"/>
    </source>
</evidence>
<keyword evidence="5 9" id="KW-1133">Transmembrane helix</keyword>
<feature type="transmembrane region" description="Helical" evidence="9">
    <location>
        <begin position="23"/>
        <end position="43"/>
    </location>
</feature>
<name>A0A6C0UUV8_HALVO</name>
<protein>
    <submittedName>
        <fullName evidence="10">Cation acetate symporter</fullName>
    </submittedName>
</protein>
<dbReference type="PANTHER" id="PTHR48086">
    <property type="entry name" value="SODIUM/PROLINE SYMPORTER-RELATED"/>
    <property type="match status" value="1"/>
</dbReference>
<gene>
    <name evidence="10" type="ORF">G3A49_05210</name>
</gene>
<evidence type="ECO:0000256" key="9">
    <source>
        <dbReference type="SAM" id="Phobius"/>
    </source>
</evidence>
<dbReference type="GO" id="GO:0022857">
    <property type="term" value="F:transmembrane transporter activity"/>
    <property type="evidence" value="ECO:0007669"/>
    <property type="project" value="InterPro"/>
</dbReference>
<organism evidence="10 11">
    <name type="scientific">Haloferax volcanii</name>
    <name type="common">Halobacterium volcanii</name>
    <dbReference type="NCBI Taxonomy" id="2246"/>
    <lineage>
        <taxon>Archaea</taxon>
        <taxon>Methanobacteriati</taxon>
        <taxon>Methanobacteriota</taxon>
        <taxon>Stenosarchaea group</taxon>
        <taxon>Halobacteria</taxon>
        <taxon>Halobacteriales</taxon>
        <taxon>Haloferacaceae</taxon>
        <taxon>Haloferax</taxon>
    </lineage>
</organism>
<dbReference type="GO" id="GO:0005886">
    <property type="term" value="C:plasma membrane"/>
    <property type="evidence" value="ECO:0007669"/>
    <property type="project" value="TreeGrafter"/>
</dbReference>
<feature type="region of interest" description="Disordered" evidence="8">
    <location>
        <begin position="520"/>
        <end position="549"/>
    </location>
</feature>
<dbReference type="InterPro" id="IPR038377">
    <property type="entry name" value="Na/Glc_symporter_sf"/>
</dbReference>
<comment type="subcellular location">
    <subcellularLocation>
        <location evidence="1">Membrane</location>
        <topology evidence="1">Multi-pass membrane protein</topology>
    </subcellularLocation>
</comment>
<dbReference type="NCBIfam" id="TIGR03648">
    <property type="entry name" value="Na_symport_lg"/>
    <property type="match status" value="1"/>
</dbReference>
<dbReference type="Gene3D" id="1.20.1730.10">
    <property type="entry name" value="Sodium/glucose cotransporter"/>
    <property type="match status" value="1"/>
</dbReference>
<evidence type="ECO:0000256" key="7">
    <source>
        <dbReference type="RuleBase" id="RU362091"/>
    </source>
</evidence>
<dbReference type="Pfam" id="PF00474">
    <property type="entry name" value="SSF"/>
    <property type="match status" value="1"/>
</dbReference>
<dbReference type="EMBL" id="CP048738">
    <property type="protein sequence ID" value="QIB77569.1"/>
    <property type="molecule type" value="Genomic_DNA"/>
</dbReference>
<keyword evidence="3" id="KW-0813">Transport</keyword>
<evidence type="ECO:0000313" key="11">
    <source>
        <dbReference type="Proteomes" id="UP000465667"/>
    </source>
</evidence>
<dbReference type="GeneID" id="44082785"/>
<feature type="transmembrane region" description="Helical" evidence="9">
    <location>
        <begin position="249"/>
        <end position="275"/>
    </location>
</feature>
<dbReference type="InterPro" id="IPR001734">
    <property type="entry name" value="Na/solute_symporter"/>
</dbReference>
<evidence type="ECO:0000256" key="1">
    <source>
        <dbReference type="ARBA" id="ARBA00004141"/>
    </source>
</evidence>
<feature type="transmembrane region" description="Helical" evidence="9">
    <location>
        <begin position="163"/>
        <end position="186"/>
    </location>
</feature>
<sequence>MTASVFLQSGDLLPEALNISFKLVPAIMVVGMLALFLAIGYVFKVADTEGMWVAGRSIGNIENGMAIGANWMSAASYLGLAGLVALSGFYGLAFIIGWTAGYFVLLIFLAAQMRRFGKYTAPDFVGDRFNSDTARAIGALTTILIGFVYSVGQARGMGLVGLYVFGTDYVTMVIVMMAITVGYLTISGMMGATKNMAVQYVILIIAFLTAVYVVGFTGGYSTVLPHIEYGQLIGELSTEFSEPFVNAGFYLWIATAFSLIFGTCGLPHVLVRFYTVENEKTARQSTVWGLFFILLLYWSAPALAAFGVDLYDASQYGPTFAANGGMSGGEGDLIVVLAAQLSNLPTWFVGLVAAGGIAAAIATTAGLFITASSAVSHDIYTNIINPDATQRQQVFVGRATIVALGIIVTVTAFDPPALVGELVALAFSLAAIVLFPMFFLGLWWENTNRQGALAGMSVGLTLWVAAVVNDLIFHFSDLFAEFVPAIGAALVGTPLVFVVTIAVSMATDEPPERIKKMVRQCHSPEPMGQQQSAEDVVMSADGGQSPADD</sequence>
<dbReference type="InterPro" id="IPR050277">
    <property type="entry name" value="Sodium:Solute_Symporter"/>
</dbReference>
<comment type="similarity">
    <text evidence="2 7">Belongs to the sodium:solute symporter (SSF) (TC 2.A.21) family.</text>
</comment>
<feature type="transmembrane region" description="Helical" evidence="9">
    <location>
        <begin position="92"/>
        <end position="111"/>
    </location>
</feature>
<feature type="transmembrane region" description="Helical" evidence="9">
    <location>
        <begin position="64"/>
        <end position="86"/>
    </location>
</feature>
<dbReference type="AlphaFoldDB" id="A0A6C0UUV8"/>
<feature type="transmembrane region" description="Helical" evidence="9">
    <location>
        <begin position="347"/>
        <end position="375"/>
    </location>
</feature>
<evidence type="ECO:0000256" key="5">
    <source>
        <dbReference type="ARBA" id="ARBA00022989"/>
    </source>
</evidence>
<accession>A0A6C0UUV8</accession>
<feature type="transmembrane region" description="Helical" evidence="9">
    <location>
        <begin position="485"/>
        <end position="507"/>
    </location>
</feature>
<reference evidence="10 11" key="1">
    <citation type="submission" date="2020-02" db="EMBL/GenBank/DDBJ databases">
        <title>Whole genome sequence of Haloferax alexandrinus pws1.</title>
        <authorList>
            <person name="Verma D.K."/>
            <person name="Gopal K."/>
            <person name="Prasad E.S."/>
        </authorList>
    </citation>
    <scope>NUCLEOTIDE SEQUENCE [LARGE SCALE GENOMIC DNA]</scope>
    <source>
        <strain evidence="11">wsp1</strain>
    </source>
</reference>
<keyword evidence="4 9" id="KW-0812">Transmembrane</keyword>
<dbReference type="InterPro" id="IPR019899">
    <property type="entry name" value="Na/solute_symporter_VC_2705"/>
</dbReference>
<proteinExistence type="inferred from homology"/>
<dbReference type="CDD" id="cd11480">
    <property type="entry name" value="SLC5sbd_u4"/>
    <property type="match status" value="1"/>
</dbReference>
<evidence type="ECO:0000256" key="8">
    <source>
        <dbReference type="SAM" id="MobiDB-lite"/>
    </source>
</evidence>
<evidence type="ECO:0000256" key="2">
    <source>
        <dbReference type="ARBA" id="ARBA00006434"/>
    </source>
</evidence>
<feature type="transmembrane region" description="Helical" evidence="9">
    <location>
        <begin position="287"/>
        <end position="308"/>
    </location>
</feature>
<dbReference type="PROSITE" id="PS50283">
    <property type="entry name" value="NA_SOLUT_SYMP_3"/>
    <property type="match status" value="1"/>
</dbReference>